<dbReference type="GO" id="GO:0003700">
    <property type="term" value="F:DNA-binding transcription factor activity"/>
    <property type="evidence" value="ECO:0007669"/>
    <property type="project" value="InterPro"/>
</dbReference>
<dbReference type="InterPro" id="IPR000818">
    <property type="entry name" value="TEA/ATTS_dom"/>
</dbReference>
<dbReference type="SMART" id="SM00426">
    <property type="entry name" value="TEA"/>
    <property type="match status" value="1"/>
</dbReference>
<evidence type="ECO:0000313" key="6">
    <source>
        <dbReference type="Proteomes" id="UP000218811"/>
    </source>
</evidence>
<dbReference type="Proteomes" id="UP000218811">
    <property type="component" value="Unassembled WGS sequence"/>
</dbReference>
<keyword evidence="6" id="KW-1185">Reference proteome</keyword>
<feature type="compositionally biased region" description="Low complexity" evidence="3">
    <location>
        <begin position="141"/>
        <end position="151"/>
    </location>
</feature>
<evidence type="ECO:0000256" key="3">
    <source>
        <dbReference type="SAM" id="MobiDB-lite"/>
    </source>
</evidence>
<dbReference type="InterPro" id="IPR038096">
    <property type="entry name" value="TEA/ATTS_sf"/>
</dbReference>
<dbReference type="Gene3D" id="6.10.20.40">
    <property type="entry name" value="TEA/ATTS domain"/>
    <property type="match status" value="1"/>
</dbReference>
<protein>
    <recommendedName>
        <fullName evidence="4">TEA domain-containing protein</fullName>
    </recommendedName>
</protein>
<dbReference type="PROSITE" id="PS51088">
    <property type="entry name" value="TEA_2"/>
    <property type="match status" value="1"/>
</dbReference>
<dbReference type="EMBL" id="KB467942">
    <property type="protein sequence ID" value="PCH38231.1"/>
    <property type="molecule type" value="Genomic_DNA"/>
</dbReference>
<evidence type="ECO:0000313" key="5">
    <source>
        <dbReference type="EMBL" id="PCH38231.1"/>
    </source>
</evidence>
<feature type="region of interest" description="Disordered" evidence="3">
    <location>
        <begin position="179"/>
        <end position="202"/>
    </location>
</feature>
<dbReference type="OrthoDB" id="10006572at2759"/>
<proteinExistence type="inferred from homology"/>
<gene>
    <name evidence="5" type="ORF">WOLCODRAFT_136120</name>
</gene>
<accession>A0A2H3J8G8</accession>
<feature type="domain" description="TEA" evidence="4">
    <location>
        <begin position="47"/>
        <end position="119"/>
    </location>
</feature>
<evidence type="ECO:0000259" key="4">
    <source>
        <dbReference type="PROSITE" id="PS51088"/>
    </source>
</evidence>
<dbReference type="OMA" id="ELIGFQK"/>
<feature type="DNA-binding region" description="TEA" evidence="2">
    <location>
        <begin position="47"/>
        <end position="119"/>
    </location>
</feature>
<evidence type="ECO:0000256" key="1">
    <source>
        <dbReference type="ARBA" id="ARBA00008421"/>
    </source>
</evidence>
<comment type="similarity">
    <text evidence="1">Belongs to the TEC1 family.</text>
</comment>
<reference evidence="5 6" key="1">
    <citation type="journal article" date="2012" name="Science">
        <title>The Paleozoic origin of enzymatic lignin decomposition reconstructed from 31 fungal genomes.</title>
        <authorList>
            <person name="Floudas D."/>
            <person name="Binder M."/>
            <person name="Riley R."/>
            <person name="Barry K."/>
            <person name="Blanchette R.A."/>
            <person name="Henrissat B."/>
            <person name="Martinez A.T."/>
            <person name="Otillar R."/>
            <person name="Spatafora J.W."/>
            <person name="Yadav J.S."/>
            <person name="Aerts A."/>
            <person name="Benoit I."/>
            <person name="Boyd A."/>
            <person name="Carlson A."/>
            <person name="Copeland A."/>
            <person name="Coutinho P.M."/>
            <person name="de Vries R.P."/>
            <person name="Ferreira P."/>
            <person name="Findley K."/>
            <person name="Foster B."/>
            <person name="Gaskell J."/>
            <person name="Glotzer D."/>
            <person name="Gorecki P."/>
            <person name="Heitman J."/>
            <person name="Hesse C."/>
            <person name="Hori C."/>
            <person name="Igarashi K."/>
            <person name="Jurgens J.A."/>
            <person name="Kallen N."/>
            <person name="Kersten P."/>
            <person name="Kohler A."/>
            <person name="Kuees U."/>
            <person name="Kumar T.K.A."/>
            <person name="Kuo A."/>
            <person name="LaButti K."/>
            <person name="Larrondo L.F."/>
            <person name="Lindquist E."/>
            <person name="Ling A."/>
            <person name="Lombard V."/>
            <person name="Lucas S."/>
            <person name="Lundell T."/>
            <person name="Martin R."/>
            <person name="McLaughlin D.J."/>
            <person name="Morgenstern I."/>
            <person name="Morin E."/>
            <person name="Murat C."/>
            <person name="Nagy L.G."/>
            <person name="Nolan M."/>
            <person name="Ohm R.A."/>
            <person name="Patyshakuliyeva A."/>
            <person name="Rokas A."/>
            <person name="Ruiz-Duenas F.J."/>
            <person name="Sabat G."/>
            <person name="Salamov A."/>
            <person name="Samejima M."/>
            <person name="Schmutz J."/>
            <person name="Slot J.C."/>
            <person name="St John F."/>
            <person name="Stenlid J."/>
            <person name="Sun H."/>
            <person name="Sun S."/>
            <person name="Syed K."/>
            <person name="Tsang A."/>
            <person name="Wiebenga A."/>
            <person name="Young D."/>
            <person name="Pisabarro A."/>
            <person name="Eastwood D.C."/>
            <person name="Martin F."/>
            <person name="Cullen D."/>
            <person name="Grigoriev I.V."/>
            <person name="Hibbett D.S."/>
        </authorList>
    </citation>
    <scope>NUCLEOTIDE SEQUENCE [LARGE SCALE GENOMIC DNA]</scope>
    <source>
        <strain evidence="5 6">MD-104</strain>
    </source>
</reference>
<feature type="region of interest" description="Disordered" evidence="3">
    <location>
        <begin position="141"/>
        <end position="165"/>
    </location>
</feature>
<dbReference type="AlphaFoldDB" id="A0A2H3J8G8"/>
<organism evidence="5 6">
    <name type="scientific">Wolfiporia cocos (strain MD-104)</name>
    <name type="common">Brown rot fungus</name>
    <dbReference type="NCBI Taxonomy" id="742152"/>
    <lineage>
        <taxon>Eukaryota</taxon>
        <taxon>Fungi</taxon>
        <taxon>Dikarya</taxon>
        <taxon>Basidiomycota</taxon>
        <taxon>Agaricomycotina</taxon>
        <taxon>Agaricomycetes</taxon>
        <taxon>Polyporales</taxon>
        <taxon>Phaeolaceae</taxon>
        <taxon>Wolfiporia</taxon>
    </lineage>
</organism>
<dbReference type="STRING" id="742152.A0A2H3J8G8"/>
<name>A0A2H3J8G8_WOLCO</name>
<dbReference type="Pfam" id="PF01285">
    <property type="entry name" value="TEA"/>
    <property type="match status" value="1"/>
</dbReference>
<evidence type="ECO:0000256" key="2">
    <source>
        <dbReference type="PROSITE-ProRule" id="PRU00505"/>
    </source>
</evidence>
<sequence length="544" mass="58244">MIHYDRNQFGPLLSSRPSPYSLSERMDPSDALKHKSLTPARKHHKLLKDGTEVWSQDVEKVFVDGLHKYWESPWATYSRGRSRWRNQFLVEHLKKHGIERSKKQVASHIQVLRNMWRGQPEFQLVAGGEELFQENGLLASPKAASSNSSPEARPPAVLQPDWRTSWSSSSSAPDFSVLDFPPFDAGAPPPAPQLSPPAHLGTLGADGGFGMAHASSSALGMTHASSSALGSVAPVPARSQSQHRSAVKLEPLSLDPTLFTLPSSSLPDAPEFVYTPPPHHSLPPPPPPNWLCGINFWSDSVPLVNLNVEQLAAQTAGADASFRVLLRLRISFPAMVYAPQQFAGVQGAVSFAAPWARAARCHTKVWAGRTCIAHMAEDLHTQPGGGAPMVVASLPESVLGRCRYLDAGTSPPRLRRMASLTTCAAPAAQTLSQQIVVDGEVLAVLLYTLEHTAAAGGPPGVSLLGFHRYPWRVPPHASPPVSPALPPLFPHAGGYAATATPQTPLFTRPPSSGDDVSLAGALDFSHTTAMTGGSPVSGPLARQF</sequence>